<sequence>MKILYVSTVFPKEEENSTIYTDLVEELIKKGDQVTVITIEKNLKPFQYKILKERGAVVFRCGCFPIYNVNFLIKGIGILFLSFFLKRIIKKININNFDLLLYETPPITLEDTVKKIKKCYQIKTFLMLKDIFPQNAVDIGLMKKSSFIFKYFKRKEESLYDVSDYIGCMSKENMNYILKHNPKISKEKVYYFPNTKKDTGNKNINFEFEKEKLQFVYGGNMGLPQGVLNIALAISSFKNEKDIEFIFVGRGTEKDKIREYFKEQKNVKVLENLPREEYEKLLSNCDVGFIFLDSRFTIPNYPSRILAYLEKGIPIVATTDKNTDIKNLIQDNNVGLWSCSDDIDSLIENIKIMKKNKEKRKEFSKNARELFLKEFQVEKSVELLHKYINNNN</sequence>
<dbReference type="Gene3D" id="3.40.50.2000">
    <property type="entry name" value="Glycogen Phosphorylase B"/>
    <property type="match status" value="2"/>
</dbReference>
<dbReference type="Proteomes" id="UP001214996">
    <property type="component" value="Chromosome"/>
</dbReference>
<dbReference type="PANTHER" id="PTHR12526:SF609">
    <property type="entry name" value="LIPOPOLYSACCHARIDE BIOSYNTHESIS PROTEIN"/>
    <property type="match status" value="1"/>
</dbReference>
<accession>A0AAX3MAQ2</accession>
<feature type="domain" description="Glycosyl transferase family 1" evidence="2">
    <location>
        <begin position="208"/>
        <end position="369"/>
    </location>
</feature>
<dbReference type="InterPro" id="IPR001296">
    <property type="entry name" value="Glyco_trans_1"/>
</dbReference>
<keyword evidence="1" id="KW-1133">Transmembrane helix</keyword>
<dbReference type="GO" id="GO:0016757">
    <property type="term" value="F:glycosyltransferase activity"/>
    <property type="evidence" value="ECO:0007669"/>
    <property type="project" value="InterPro"/>
</dbReference>
<dbReference type="SUPFAM" id="SSF53756">
    <property type="entry name" value="UDP-Glycosyltransferase/glycogen phosphorylase"/>
    <property type="match status" value="1"/>
</dbReference>
<evidence type="ECO:0000259" key="2">
    <source>
        <dbReference type="Pfam" id="PF00534"/>
    </source>
</evidence>
<feature type="transmembrane region" description="Helical" evidence="1">
    <location>
        <begin position="66"/>
        <end position="85"/>
    </location>
</feature>
<gene>
    <name evidence="3" type="ORF">PSR69_08930</name>
</gene>
<proteinExistence type="predicted"/>
<dbReference type="RefSeq" id="WP_273833280.1">
    <property type="nucleotide sequence ID" value="NZ_CP117525.1"/>
</dbReference>
<dbReference type="EMBL" id="CP117525">
    <property type="protein sequence ID" value="WDA43792.1"/>
    <property type="molecule type" value="Genomic_DNA"/>
</dbReference>
<dbReference type="PANTHER" id="PTHR12526">
    <property type="entry name" value="GLYCOSYLTRANSFERASE"/>
    <property type="match status" value="1"/>
</dbReference>
<organism evidence="3 4">
    <name type="scientific">Fusobacterium nucleatum</name>
    <dbReference type="NCBI Taxonomy" id="851"/>
    <lineage>
        <taxon>Bacteria</taxon>
        <taxon>Fusobacteriati</taxon>
        <taxon>Fusobacteriota</taxon>
        <taxon>Fusobacteriia</taxon>
        <taxon>Fusobacteriales</taxon>
        <taxon>Fusobacteriaceae</taxon>
        <taxon>Fusobacterium</taxon>
    </lineage>
</organism>
<dbReference type="AlphaFoldDB" id="A0AAX3MAQ2"/>
<evidence type="ECO:0000256" key="1">
    <source>
        <dbReference type="SAM" id="Phobius"/>
    </source>
</evidence>
<keyword evidence="1" id="KW-0812">Transmembrane</keyword>
<dbReference type="CDD" id="cd03794">
    <property type="entry name" value="GT4_WbuB-like"/>
    <property type="match status" value="1"/>
</dbReference>
<protein>
    <submittedName>
        <fullName evidence="3">Glycosyltransferase family 4 protein</fullName>
    </submittedName>
</protein>
<dbReference type="Pfam" id="PF00534">
    <property type="entry name" value="Glycos_transf_1"/>
    <property type="match status" value="1"/>
</dbReference>
<reference evidence="3" key="1">
    <citation type="submission" date="2023-02" db="EMBL/GenBank/DDBJ databases">
        <title>Pan-genomic study of Fusobacterium nucleatum reveals the distribution of pathogenic genes and functional clusters at subspecies and strain levels.</title>
        <authorList>
            <person name="Feng Q."/>
            <person name="Sun T."/>
        </authorList>
    </citation>
    <scope>NUCLEOTIDE SEQUENCE</scope>
    <source>
        <strain evidence="3">FNV</strain>
    </source>
</reference>
<evidence type="ECO:0000313" key="4">
    <source>
        <dbReference type="Proteomes" id="UP001214996"/>
    </source>
</evidence>
<keyword evidence="1" id="KW-0472">Membrane</keyword>
<name>A0AAX3MAQ2_FUSNU</name>
<evidence type="ECO:0000313" key="3">
    <source>
        <dbReference type="EMBL" id="WDA43792.1"/>
    </source>
</evidence>